<dbReference type="KEGG" id="cart:PA27867_2997"/>
<dbReference type="AlphaFoldDB" id="A0A1B1BNL0"/>
<protein>
    <submittedName>
        <fullName evidence="1">Uncharacterized protein</fullName>
    </submittedName>
</protein>
<accession>A0A1B1BNL0</accession>
<dbReference type="Proteomes" id="UP000092582">
    <property type="component" value="Chromosome 1"/>
</dbReference>
<reference evidence="1 2" key="1">
    <citation type="submission" date="2016-06" db="EMBL/GenBank/DDBJ databases">
        <title>Genome sequencing of Cryobacterium arcticum PAMC 27867.</title>
        <authorList>
            <person name="Lee J."/>
            <person name="Kim O.-S."/>
        </authorList>
    </citation>
    <scope>NUCLEOTIDE SEQUENCE [LARGE SCALE GENOMIC DNA]</scope>
    <source>
        <strain evidence="1 2">PAMC 27867</strain>
    </source>
</reference>
<proteinExistence type="predicted"/>
<evidence type="ECO:0000313" key="1">
    <source>
        <dbReference type="EMBL" id="ANP73933.1"/>
    </source>
</evidence>
<name>A0A1B1BNL0_9MICO</name>
<sequence length="162" mass="17466">MYGDMAALGRRSAELRTLAADTRTRAGVLRAAVGSTWVSAAAATYIEQLGQRAGNLDISAASLEEAAEAIDAHIRSVEAVKQAIAEAEQWISDRWNGAARLVGNTVEVITEGAENVFEFFGTEVPRALVSEADELVRTVRSLPAPGSPDWLELADTFHRRGW</sequence>
<organism evidence="1 2">
    <name type="scientific">Cryobacterium arcticum</name>
    <dbReference type="NCBI Taxonomy" id="670052"/>
    <lineage>
        <taxon>Bacteria</taxon>
        <taxon>Bacillati</taxon>
        <taxon>Actinomycetota</taxon>
        <taxon>Actinomycetes</taxon>
        <taxon>Micrococcales</taxon>
        <taxon>Microbacteriaceae</taxon>
        <taxon>Cryobacterium</taxon>
    </lineage>
</organism>
<dbReference type="EMBL" id="CP016282">
    <property type="protein sequence ID" value="ANP73933.1"/>
    <property type="molecule type" value="Genomic_DNA"/>
</dbReference>
<keyword evidence="2" id="KW-1185">Reference proteome</keyword>
<gene>
    <name evidence="1" type="ORF">PA27867_2997</name>
</gene>
<dbReference type="RefSeq" id="WP_066597702.1">
    <property type="nucleotide sequence ID" value="NZ_CP016282.1"/>
</dbReference>
<evidence type="ECO:0000313" key="2">
    <source>
        <dbReference type="Proteomes" id="UP000092582"/>
    </source>
</evidence>
<dbReference type="OrthoDB" id="4825404at2"/>
<dbReference type="STRING" id="670052.PA27867_2997"/>